<evidence type="ECO:0000256" key="3">
    <source>
        <dbReference type="SAM" id="SignalP"/>
    </source>
</evidence>
<keyword evidence="2" id="KW-0119">Carbohydrate metabolism</keyword>
<keyword evidence="6" id="KW-1185">Reference proteome</keyword>
<dbReference type="Pfam" id="PF13540">
    <property type="entry name" value="RCC1_2"/>
    <property type="match status" value="1"/>
</dbReference>
<reference evidence="5 6" key="1">
    <citation type="submission" date="2019-02" db="EMBL/GenBank/DDBJ databases">
        <title>Sequencing the genomes of 1000 actinobacteria strains.</title>
        <authorList>
            <person name="Klenk H.-P."/>
        </authorList>
    </citation>
    <scope>NUCLEOTIDE SEQUENCE [LARGE SCALE GENOMIC DNA]</scope>
    <source>
        <strain evidence="5 6">DSM 45162</strain>
    </source>
</reference>
<sequence>MPLIRVRPRRLLFVALACVVMLLTSGVAAVAATTPPKPKSFTATAGVGRVSLSWHLPRGAVAVDIKRNGVVVVKKLRASKWSSTSVRNGISYRYAIRSVNSRGKKSDWTTVKTVTPLAAPPAPTGVVLRNQDSQVTLNWNKPTSALATSVRVLRNGVRVTTVPATAGTVVVANLVNSRSYLLTLQSLNRNGSPSKSVYVTAVPTVEQQRSPFGLTATAGNARVDLAWLPTVGAQRYLLYRNGKYLRTVYAPTTRSTDSGLANGVTLQYQVQVVVAGQSSALSPMRAATPLAPPGAPESLVARARDGAAALTWSAPAGSVAAYELRRNGVVVAELPGTATAHTDTGLSNGTTYQYTLLARNANSAAGPLSSAAAVVPAPAPPAPAALAAGAGDSQVTLSWSAANGITRWQLLRDGLPLGGVQTDTLFVDTSAVNGVTYAYALVAIGADDQRSAPSPTVSVTPQAIPPAIPTGVATDAGDSEVTVSWDMPVPAPARYRVYRDGALVAETATSPVRDGALDNGTAYHYTVTALDGRGVESGESQAVTGTPVSPGPDAPTLQVVSGHEEALLSFTEAAGHPATSWRVLRDGVEVRSGTGDEMTVRELTDGRAYRFQVQAIYSDGSGSALSAVSVAAPSAPWRGVAVGAAFACGVHVDGGVRCWGANDSRQLGDGSTVAAATGPVVVTGLGGVTRVATGDRHACAVAGGAAVWCWGATPGAPATLPAAVPGLSGVTALAAGGATTCAVAAGSVWCFGDGSSGQLGGPTSSATPVKVTLPAAATDVAVGRQHACAVLADATLACWGADAHGQRSGSPSSARTVVRVAGLTGVSAVSAGADHTCVLSGAAVSCFGAGDAGQLGRPATTSGAPAAVTVPNAVAVSAGNRYTCVTLLSGQARCFGAGGSGQLGDGTGRDRSDPASVLNLDTATSVVAGAGDTSCALTRDGSLWCFGANGSGQIGTGATQLRSQPSESIVGLDGATRIAMGADANCMVRDSGVWCWGPNRFGAAGAAAGMPVPAPARVALPDGAVARSVAVGGATACATTTVNELFCWGANDAGQAGQAPAPTAGVAKVALTSVSDVVVGHEVTCGRKGGGTLWCFGRSGLLGAGLTGTAPHPVPVQVLTAPGVGLTGIALIAAGDRHVCAVNQYSVAVPQSGAVWCFGDPADSRLGAPGSGALATGVPGLTAVSSIGAGRAHTCAVSLAPARALWCFGANASGQLGLGDTTGRSAPAAVPNMTPSKVVGGGDVTCVKSPNAQGWCFGAGAGGQTGNGLLRAVEPVPQVVYNSAGILPAAAFATNGATSCAQLVTGSVSCWGARQATSYGEGVAFGYPAVPVID</sequence>
<evidence type="ECO:0000313" key="5">
    <source>
        <dbReference type="EMBL" id="RZU52854.1"/>
    </source>
</evidence>
<dbReference type="EMBL" id="SHKY01000001">
    <property type="protein sequence ID" value="RZU52854.1"/>
    <property type="molecule type" value="Genomic_DNA"/>
</dbReference>
<evidence type="ECO:0000256" key="1">
    <source>
        <dbReference type="ARBA" id="ARBA00023295"/>
    </source>
</evidence>
<keyword evidence="1" id="KW-0378">Hydrolase</keyword>
<dbReference type="SUPFAM" id="SSF50985">
    <property type="entry name" value="RCC1/BLIP-II"/>
    <property type="match status" value="3"/>
</dbReference>
<dbReference type="RefSeq" id="WP_130511418.1">
    <property type="nucleotide sequence ID" value="NZ_SHKY01000001.1"/>
</dbReference>
<dbReference type="Gene3D" id="2.130.10.30">
    <property type="entry name" value="Regulator of chromosome condensation 1/beta-lactamase-inhibitor protein II"/>
    <property type="match status" value="3"/>
</dbReference>
<dbReference type="GO" id="GO:0005085">
    <property type="term" value="F:guanyl-nucleotide exchange factor activity"/>
    <property type="evidence" value="ECO:0007669"/>
    <property type="project" value="TreeGrafter"/>
</dbReference>
<dbReference type="PANTHER" id="PTHR45982">
    <property type="entry name" value="REGULATOR OF CHROMOSOME CONDENSATION"/>
    <property type="match status" value="1"/>
</dbReference>
<dbReference type="SUPFAM" id="SSF49265">
    <property type="entry name" value="Fibronectin type III"/>
    <property type="match status" value="4"/>
</dbReference>
<proteinExistence type="predicted"/>
<keyword evidence="3" id="KW-0732">Signal</keyword>
<protein>
    <submittedName>
        <fullName evidence="5">Alpha-tubulin suppressor-like RCC1 family protein</fullName>
    </submittedName>
</protein>
<comment type="caution">
    <text evidence="5">The sequence shown here is derived from an EMBL/GenBank/DDBJ whole genome shotgun (WGS) entry which is preliminary data.</text>
</comment>
<dbReference type="Pfam" id="PF00415">
    <property type="entry name" value="RCC1"/>
    <property type="match status" value="2"/>
</dbReference>
<dbReference type="GO" id="GO:0000272">
    <property type="term" value="P:polysaccharide catabolic process"/>
    <property type="evidence" value="ECO:0007669"/>
    <property type="project" value="UniProtKB-KW"/>
</dbReference>
<keyword evidence="2" id="KW-0624">Polysaccharide degradation</keyword>
<feature type="domain" description="Fibronectin type-III" evidence="4">
    <location>
        <begin position="119"/>
        <end position="204"/>
    </location>
</feature>
<dbReference type="InterPro" id="IPR003961">
    <property type="entry name" value="FN3_dom"/>
</dbReference>
<accession>A0A4Q7ZQ40</accession>
<dbReference type="GO" id="GO:0005737">
    <property type="term" value="C:cytoplasm"/>
    <property type="evidence" value="ECO:0007669"/>
    <property type="project" value="TreeGrafter"/>
</dbReference>
<dbReference type="OrthoDB" id="5482597at2"/>
<dbReference type="PANTHER" id="PTHR45982:SF1">
    <property type="entry name" value="REGULATOR OF CHROMOSOME CONDENSATION"/>
    <property type="match status" value="1"/>
</dbReference>
<dbReference type="PROSITE" id="PS50012">
    <property type="entry name" value="RCC1_3"/>
    <property type="match status" value="3"/>
</dbReference>
<gene>
    <name evidence="5" type="ORF">EV385_4738</name>
</gene>
<dbReference type="PROSITE" id="PS50853">
    <property type="entry name" value="FN3"/>
    <property type="match status" value="3"/>
</dbReference>
<dbReference type="CDD" id="cd00063">
    <property type="entry name" value="FN3"/>
    <property type="match status" value="2"/>
</dbReference>
<evidence type="ECO:0000313" key="6">
    <source>
        <dbReference type="Proteomes" id="UP000292564"/>
    </source>
</evidence>
<feature type="signal peptide" evidence="3">
    <location>
        <begin position="1"/>
        <end position="31"/>
    </location>
</feature>
<evidence type="ECO:0000259" key="4">
    <source>
        <dbReference type="PROSITE" id="PS50853"/>
    </source>
</evidence>
<dbReference type="InterPro" id="IPR013783">
    <property type="entry name" value="Ig-like_fold"/>
</dbReference>
<dbReference type="InterPro" id="IPR036116">
    <property type="entry name" value="FN3_sf"/>
</dbReference>
<dbReference type="GO" id="GO:0016798">
    <property type="term" value="F:hydrolase activity, acting on glycosyl bonds"/>
    <property type="evidence" value="ECO:0007669"/>
    <property type="project" value="UniProtKB-KW"/>
</dbReference>
<name>A0A4Q7ZQ40_9ACTN</name>
<evidence type="ECO:0000256" key="2">
    <source>
        <dbReference type="ARBA" id="ARBA00023326"/>
    </source>
</evidence>
<dbReference type="SMART" id="SM00060">
    <property type="entry name" value="FN3"/>
    <property type="match status" value="7"/>
</dbReference>
<feature type="domain" description="Fibronectin type-III" evidence="4">
    <location>
        <begin position="292"/>
        <end position="379"/>
    </location>
</feature>
<dbReference type="InterPro" id="IPR000408">
    <property type="entry name" value="Reg_chr_condens"/>
</dbReference>
<dbReference type="PRINTS" id="PR00633">
    <property type="entry name" value="RCCNDNSATION"/>
</dbReference>
<dbReference type="Proteomes" id="UP000292564">
    <property type="component" value="Unassembled WGS sequence"/>
</dbReference>
<dbReference type="Gene3D" id="2.60.40.10">
    <property type="entry name" value="Immunoglobulins"/>
    <property type="match status" value="7"/>
</dbReference>
<dbReference type="InterPro" id="IPR051553">
    <property type="entry name" value="Ran_GTPase-activating"/>
</dbReference>
<keyword evidence="1" id="KW-0326">Glycosidase</keyword>
<organism evidence="5 6">
    <name type="scientific">Krasilnikovia cinnamomea</name>
    <dbReference type="NCBI Taxonomy" id="349313"/>
    <lineage>
        <taxon>Bacteria</taxon>
        <taxon>Bacillati</taxon>
        <taxon>Actinomycetota</taxon>
        <taxon>Actinomycetes</taxon>
        <taxon>Micromonosporales</taxon>
        <taxon>Micromonosporaceae</taxon>
        <taxon>Krasilnikovia</taxon>
    </lineage>
</organism>
<feature type="domain" description="Fibronectin type-III" evidence="4">
    <location>
        <begin position="465"/>
        <end position="551"/>
    </location>
</feature>
<feature type="chain" id="PRO_5020914927" evidence="3">
    <location>
        <begin position="32"/>
        <end position="1334"/>
    </location>
</feature>
<dbReference type="InterPro" id="IPR009091">
    <property type="entry name" value="RCC1/BLIP-II"/>
</dbReference>